<comment type="caution">
    <text evidence="4">The sequence shown here is derived from an EMBL/GenBank/DDBJ whole genome shotgun (WGS) entry which is preliminary data.</text>
</comment>
<evidence type="ECO:0000256" key="2">
    <source>
        <dbReference type="ARBA" id="ARBA00034247"/>
    </source>
</evidence>
<dbReference type="InterPro" id="IPR000160">
    <property type="entry name" value="GGDEF_dom"/>
</dbReference>
<feature type="domain" description="GGDEF" evidence="3">
    <location>
        <begin position="858"/>
        <end position="997"/>
    </location>
</feature>
<dbReference type="SMART" id="SM00267">
    <property type="entry name" value="GGDEF"/>
    <property type="match status" value="1"/>
</dbReference>
<dbReference type="Pfam" id="PF07495">
    <property type="entry name" value="Y_Y_Y"/>
    <property type="match status" value="1"/>
</dbReference>
<protein>
    <recommendedName>
        <fullName evidence="1">diguanylate cyclase</fullName>
        <ecNumber evidence="1">2.7.7.65</ecNumber>
    </recommendedName>
</protein>
<dbReference type="Gene3D" id="3.30.70.270">
    <property type="match status" value="1"/>
</dbReference>
<keyword evidence="4" id="KW-0808">Transferase</keyword>
<proteinExistence type="predicted"/>
<dbReference type="PANTHER" id="PTHR45138">
    <property type="entry name" value="REGULATORY COMPONENTS OF SENSORY TRANSDUCTION SYSTEM"/>
    <property type="match status" value="1"/>
</dbReference>
<evidence type="ECO:0000256" key="1">
    <source>
        <dbReference type="ARBA" id="ARBA00012528"/>
    </source>
</evidence>
<dbReference type="InterPro" id="IPR043128">
    <property type="entry name" value="Rev_trsase/Diguanyl_cyclase"/>
</dbReference>
<dbReference type="Pfam" id="PF07494">
    <property type="entry name" value="Reg_prop"/>
    <property type="match status" value="1"/>
</dbReference>
<evidence type="ECO:0000313" key="4">
    <source>
        <dbReference type="EMBL" id="MCE4536940.1"/>
    </source>
</evidence>
<reference evidence="4 5" key="1">
    <citation type="submission" date="2021-12" db="EMBL/GenBank/DDBJ databases">
        <title>Genome seq of p7.</title>
        <authorList>
            <person name="Seo T."/>
        </authorList>
    </citation>
    <scope>NUCLEOTIDE SEQUENCE [LARGE SCALE GENOMIC DNA]</scope>
    <source>
        <strain evidence="4 5">P7</strain>
    </source>
</reference>
<keyword evidence="5" id="KW-1185">Reference proteome</keyword>
<dbReference type="SUPFAM" id="SSF55073">
    <property type="entry name" value="Nucleotide cyclase"/>
    <property type="match status" value="1"/>
</dbReference>
<dbReference type="PROSITE" id="PS50887">
    <property type="entry name" value="GGDEF"/>
    <property type="match status" value="1"/>
</dbReference>
<accession>A0ABS8XI84</accession>
<gene>
    <name evidence="4" type="ORF">LXT12_06720</name>
</gene>
<dbReference type="EMBL" id="JAJTWT010000002">
    <property type="protein sequence ID" value="MCE4536940.1"/>
    <property type="molecule type" value="Genomic_DNA"/>
</dbReference>
<dbReference type="Gene3D" id="2.60.40.10">
    <property type="entry name" value="Immunoglobulins"/>
    <property type="match status" value="1"/>
</dbReference>
<evidence type="ECO:0000313" key="5">
    <source>
        <dbReference type="Proteomes" id="UP001201463"/>
    </source>
</evidence>
<sequence length="1047" mass="114368">MRLWFLLLFLLLALNPVRAERDPMAELRFVPAGGTSALVDGIVSSMAQDERGLLWMGTAVGLMRYDGYQTKAFPMTGTGGERGNRFLRQLLADGDLLWAGGDAEGLARFDILAERWTLYRHDPARPDSISPGSVFKMAKAPDGRIWLGLLAGLDCLDPASGRFEHHRAADGSGLPDDRISALLFDRRGDFWVGTWRGVVRRRAGADRFEPVSVELLEGTAVDGLIEGPDGRIWAGARDGRLMTIDPADGTARLLESGEAAMGTSQLIALLNVSGSEVWVGRTAGIEVRDRDGRLLHTLKPDRRRPGSLTGTVFHALLQDRAGVVWVGNYGGGLQRHNPVRNGLWVRRQDDEPASPLADPDVRSVLQLHSGEIWLGTAGRGIAILDTQLRSTGAILPDGRFTGLVGALAQTPDGSVWAGNNRSQLFRFDRDRRLRDIFSTRQAGVRRLLGGRDGTLWVGTIEDLYRLAPGGRDLERVPLAGGGRRLGNVNAIVETAEGRLWVGADNGLFRVEDGVLKPHDGGPGLPKAAVLGLLLDARGALWVDTNLGLFRHAEGQGFEDVSARAGFGDRSFGANLLDDAEGRIWTHRGVYEPALRRFTEFSKIDGADIGTGWFRSYAKLADGRMLFGGSTGLLVVEPQRFRRWDFKPPLVATDLRIDSRELPAGQLARGLTLAPPQRAFSVGFASLDLSTPLQNRYRYRLEGYDEDWIAAPAEQRVASYANLPPGRYALLLQGSNRLGEWSEPPLRVAVEVLPAWWQTWWARGLGALLAVLGVYALVLLRTRQLQSRQLWLEQNVRQRTTELQALSEALQQKSEALEVSSLSDPLTGLHNRRYLTQHIDTDVSLALRHRAGPASAVARDLVFMLVDVDHFKQVNDQYGHSAGDAVLVQMSQRLRQVCRDSDHVVRWGGEEFLIVARDGARQHAVKQAERIRQAVADKPFVLPDGQLLARSCSIGFACFPLATDHPQALAWSTVVDVADGALYEAKRSGRNAWVGVLAAMPGVGEAALSELLRKPPAEWLASGQLEVVRSAASASQAGASGPAGTKNP</sequence>
<evidence type="ECO:0000259" key="3">
    <source>
        <dbReference type="PROSITE" id="PS50887"/>
    </source>
</evidence>
<organism evidence="4 5">
    <name type="scientific">Pelomonas caseinilytica</name>
    <dbReference type="NCBI Taxonomy" id="2906763"/>
    <lineage>
        <taxon>Bacteria</taxon>
        <taxon>Pseudomonadati</taxon>
        <taxon>Pseudomonadota</taxon>
        <taxon>Betaproteobacteria</taxon>
        <taxon>Burkholderiales</taxon>
        <taxon>Sphaerotilaceae</taxon>
        <taxon>Roseateles</taxon>
    </lineage>
</organism>
<dbReference type="EC" id="2.7.7.65" evidence="1"/>
<dbReference type="CDD" id="cd01949">
    <property type="entry name" value="GGDEF"/>
    <property type="match status" value="1"/>
</dbReference>
<dbReference type="PANTHER" id="PTHR45138:SF9">
    <property type="entry name" value="DIGUANYLATE CYCLASE DGCM-RELATED"/>
    <property type="match status" value="1"/>
</dbReference>
<comment type="catalytic activity">
    <reaction evidence="2">
        <text>2 GTP = 3',3'-c-di-GMP + 2 diphosphate</text>
        <dbReference type="Rhea" id="RHEA:24898"/>
        <dbReference type="ChEBI" id="CHEBI:33019"/>
        <dbReference type="ChEBI" id="CHEBI:37565"/>
        <dbReference type="ChEBI" id="CHEBI:58805"/>
        <dbReference type="EC" id="2.7.7.65"/>
    </reaction>
</comment>
<dbReference type="InterPro" id="IPR029787">
    <property type="entry name" value="Nucleotide_cyclase"/>
</dbReference>
<dbReference type="InterPro" id="IPR013783">
    <property type="entry name" value="Ig-like_fold"/>
</dbReference>
<dbReference type="NCBIfam" id="TIGR00254">
    <property type="entry name" value="GGDEF"/>
    <property type="match status" value="1"/>
</dbReference>
<dbReference type="InterPro" id="IPR011110">
    <property type="entry name" value="Reg_prop"/>
</dbReference>
<dbReference type="Gene3D" id="2.130.10.10">
    <property type="entry name" value="YVTN repeat-like/Quinoprotein amine dehydrogenase"/>
    <property type="match status" value="2"/>
</dbReference>
<dbReference type="RefSeq" id="WP_233390651.1">
    <property type="nucleotide sequence ID" value="NZ_JAJTWT010000002.1"/>
</dbReference>
<dbReference type="SUPFAM" id="SSF63829">
    <property type="entry name" value="Calcium-dependent phosphotriesterase"/>
    <property type="match status" value="2"/>
</dbReference>
<dbReference type="InterPro" id="IPR050469">
    <property type="entry name" value="Diguanylate_Cyclase"/>
</dbReference>
<dbReference type="InterPro" id="IPR011123">
    <property type="entry name" value="Y_Y_Y"/>
</dbReference>
<dbReference type="GO" id="GO:0052621">
    <property type="term" value="F:diguanylate cyclase activity"/>
    <property type="evidence" value="ECO:0007669"/>
    <property type="project" value="UniProtKB-EC"/>
</dbReference>
<name>A0ABS8XI84_9BURK</name>
<dbReference type="Pfam" id="PF00990">
    <property type="entry name" value="GGDEF"/>
    <property type="match status" value="1"/>
</dbReference>
<dbReference type="Proteomes" id="UP001201463">
    <property type="component" value="Unassembled WGS sequence"/>
</dbReference>
<dbReference type="InterPro" id="IPR015943">
    <property type="entry name" value="WD40/YVTN_repeat-like_dom_sf"/>
</dbReference>
<keyword evidence="4" id="KW-0548">Nucleotidyltransferase</keyword>